<name>A0A3B7MJC4_9BACT</name>
<accession>A0A3B7MJC4</accession>
<keyword evidence="7" id="KW-1185">Reference proteome</keyword>
<dbReference type="PANTHER" id="PTHR24567">
    <property type="entry name" value="CRP FAMILY TRANSCRIPTIONAL REGULATORY PROTEIN"/>
    <property type="match status" value="1"/>
</dbReference>
<sequence length="233" mass="26504">MKAVKTSCDQQRCFLCRRSLKEWIPAIEANKKSYQFKKGEVIFQEGEPVTGIYFLYDGKAKVHKKWGEEKELNIRFARKGDIIGHRGLGKDTIYPVSATALETCTVCFIDLAFFKTTLKVNTDFTYDLLMFYAEELQESEKRMRNLAHMPVKGRIAYALLILKEKFGLTPEGFIDISLTRQDIASYAGTTYETVFRIISDLTQANIVTVDNKDITILDEAALVRLTQEGENGG</sequence>
<dbReference type="SMART" id="SM00419">
    <property type="entry name" value="HTH_CRP"/>
    <property type="match status" value="1"/>
</dbReference>
<dbReference type="EMBL" id="CP032157">
    <property type="protein sequence ID" value="AXY73329.1"/>
    <property type="molecule type" value="Genomic_DNA"/>
</dbReference>
<gene>
    <name evidence="6" type="ORF">D3H65_04750</name>
</gene>
<dbReference type="InterPro" id="IPR036388">
    <property type="entry name" value="WH-like_DNA-bd_sf"/>
</dbReference>
<dbReference type="InterPro" id="IPR018490">
    <property type="entry name" value="cNMP-bd_dom_sf"/>
</dbReference>
<dbReference type="CDD" id="cd00038">
    <property type="entry name" value="CAP_ED"/>
    <property type="match status" value="1"/>
</dbReference>
<feature type="domain" description="Cyclic nucleotide-binding" evidence="4">
    <location>
        <begin position="32"/>
        <end position="135"/>
    </location>
</feature>
<dbReference type="InterPro" id="IPR012318">
    <property type="entry name" value="HTH_CRP"/>
</dbReference>
<dbReference type="InterPro" id="IPR050397">
    <property type="entry name" value="Env_Response_Regulators"/>
</dbReference>
<dbReference type="GO" id="GO:0003677">
    <property type="term" value="F:DNA binding"/>
    <property type="evidence" value="ECO:0007669"/>
    <property type="project" value="UniProtKB-KW"/>
</dbReference>
<evidence type="ECO:0000256" key="1">
    <source>
        <dbReference type="ARBA" id="ARBA00023015"/>
    </source>
</evidence>
<keyword evidence="3" id="KW-0804">Transcription</keyword>
<keyword evidence="2" id="KW-0238">DNA-binding</keyword>
<dbReference type="PRINTS" id="PR00034">
    <property type="entry name" value="HTHCRP"/>
</dbReference>
<dbReference type="InterPro" id="IPR036390">
    <property type="entry name" value="WH_DNA-bd_sf"/>
</dbReference>
<dbReference type="Proteomes" id="UP000263900">
    <property type="component" value="Chromosome"/>
</dbReference>
<evidence type="ECO:0000313" key="6">
    <source>
        <dbReference type="EMBL" id="AXY73329.1"/>
    </source>
</evidence>
<keyword evidence="1" id="KW-0805">Transcription regulation</keyword>
<protein>
    <submittedName>
        <fullName evidence="6">Crp/Fnr family transcriptional regulator</fullName>
    </submittedName>
</protein>
<dbReference type="SUPFAM" id="SSF51206">
    <property type="entry name" value="cAMP-binding domain-like"/>
    <property type="match status" value="1"/>
</dbReference>
<evidence type="ECO:0000256" key="2">
    <source>
        <dbReference type="ARBA" id="ARBA00023125"/>
    </source>
</evidence>
<dbReference type="InterPro" id="IPR014710">
    <property type="entry name" value="RmlC-like_jellyroll"/>
</dbReference>
<dbReference type="PANTHER" id="PTHR24567:SF26">
    <property type="entry name" value="REGULATORY PROTEIN YEIL"/>
    <property type="match status" value="1"/>
</dbReference>
<dbReference type="SMART" id="SM00100">
    <property type="entry name" value="cNMP"/>
    <property type="match status" value="1"/>
</dbReference>
<evidence type="ECO:0000313" key="7">
    <source>
        <dbReference type="Proteomes" id="UP000263900"/>
    </source>
</evidence>
<evidence type="ECO:0000259" key="4">
    <source>
        <dbReference type="PROSITE" id="PS50042"/>
    </source>
</evidence>
<feature type="domain" description="HTH crp-type" evidence="5">
    <location>
        <begin position="149"/>
        <end position="220"/>
    </location>
</feature>
<evidence type="ECO:0000259" key="5">
    <source>
        <dbReference type="PROSITE" id="PS51063"/>
    </source>
</evidence>
<dbReference type="Gene3D" id="1.10.10.10">
    <property type="entry name" value="Winged helix-like DNA-binding domain superfamily/Winged helix DNA-binding domain"/>
    <property type="match status" value="1"/>
</dbReference>
<dbReference type="PROSITE" id="PS51063">
    <property type="entry name" value="HTH_CRP_2"/>
    <property type="match status" value="1"/>
</dbReference>
<dbReference type="SUPFAM" id="SSF46785">
    <property type="entry name" value="Winged helix' DNA-binding domain"/>
    <property type="match status" value="1"/>
</dbReference>
<organism evidence="6 7">
    <name type="scientific">Paraflavitalea soli</name>
    <dbReference type="NCBI Taxonomy" id="2315862"/>
    <lineage>
        <taxon>Bacteria</taxon>
        <taxon>Pseudomonadati</taxon>
        <taxon>Bacteroidota</taxon>
        <taxon>Chitinophagia</taxon>
        <taxon>Chitinophagales</taxon>
        <taxon>Chitinophagaceae</taxon>
        <taxon>Paraflavitalea</taxon>
    </lineage>
</organism>
<dbReference type="OrthoDB" id="9127033at2"/>
<dbReference type="KEGG" id="pseg:D3H65_04750"/>
<proteinExistence type="predicted"/>
<evidence type="ECO:0000256" key="3">
    <source>
        <dbReference type="ARBA" id="ARBA00023163"/>
    </source>
</evidence>
<dbReference type="GO" id="GO:0003700">
    <property type="term" value="F:DNA-binding transcription factor activity"/>
    <property type="evidence" value="ECO:0007669"/>
    <property type="project" value="TreeGrafter"/>
</dbReference>
<dbReference type="Gene3D" id="2.60.120.10">
    <property type="entry name" value="Jelly Rolls"/>
    <property type="match status" value="1"/>
</dbReference>
<dbReference type="RefSeq" id="WP_119049167.1">
    <property type="nucleotide sequence ID" value="NZ_CP032157.1"/>
</dbReference>
<dbReference type="AlphaFoldDB" id="A0A3B7MJC4"/>
<dbReference type="GO" id="GO:0005829">
    <property type="term" value="C:cytosol"/>
    <property type="evidence" value="ECO:0007669"/>
    <property type="project" value="TreeGrafter"/>
</dbReference>
<dbReference type="Pfam" id="PF13545">
    <property type="entry name" value="HTH_Crp_2"/>
    <property type="match status" value="1"/>
</dbReference>
<dbReference type="InterPro" id="IPR000595">
    <property type="entry name" value="cNMP-bd_dom"/>
</dbReference>
<reference evidence="6 7" key="1">
    <citation type="submission" date="2018-09" db="EMBL/GenBank/DDBJ databases">
        <title>Genome sequencing of strain 6GH32-13.</title>
        <authorList>
            <person name="Weon H.-Y."/>
            <person name="Heo J."/>
            <person name="Kwon S.-W."/>
        </authorList>
    </citation>
    <scope>NUCLEOTIDE SEQUENCE [LARGE SCALE GENOMIC DNA]</scope>
    <source>
        <strain evidence="6 7">5GH32-13</strain>
    </source>
</reference>
<dbReference type="PROSITE" id="PS50042">
    <property type="entry name" value="CNMP_BINDING_3"/>
    <property type="match status" value="1"/>
</dbReference>
<dbReference type="Pfam" id="PF00027">
    <property type="entry name" value="cNMP_binding"/>
    <property type="match status" value="1"/>
</dbReference>